<sequence>MATNGHVWAPHGLMQQGRFYTQVKYSTGQHHPLDLVFPQQGNHAGIKNPTPPCQRRH</sequence>
<proteinExistence type="predicted"/>
<keyword evidence="2" id="KW-1185">Reference proteome</keyword>
<evidence type="ECO:0000313" key="2">
    <source>
        <dbReference type="Proteomes" id="UP001196097"/>
    </source>
</evidence>
<protein>
    <submittedName>
        <fullName evidence="1">Uncharacterized protein</fullName>
    </submittedName>
</protein>
<accession>A0ACD5IFL3</accession>
<dbReference type="Proteomes" id="UP001196097">
    <property type="component" value="Chromosome"/>
</dbReference>
<name>A0ACD5IFL3_9PROT</name>
<organism evidence="1 2">
    <name type="scientific">Acidithiobacillus ferruginosus</name>
    <dbReference type="NCBI Taxonomy" id="3063951"/>
    <lineage>
        <taxon>Bacteria</taxon>
        <taxon>Pseudomonadati</taxon>
        <taxon>Pseudomonadota</taxon>
        <taxon>Acidithiobacillia</taxon>
        <taxon>Acidithiobacillales</taxon>
        <taxon>Acidithiobacillaceae</taxon>
        <taxon>Acidithiobacillus</taxon>
    </lineage>
</organism>
<reference evidence="1 2" key="1">
    <citation type="journal article" date="2021" name="ISME J.">
        <title>Genomic evolution of the class Acidithiobacillia: deep-branching Proteobacteria living in extreme acidic conditions.</title>
        <authorList>
            <person name="Moya-Beltran A."/>
            <person name="Beard S."/>
            <person name="Rojas-Villalobos C."/>
            <person name="Issotta F."/>
            <person name="Gallardo Y."/>
            <person name="Ulloa R."/>
            <person name="Giaveno A."/>
            <person name="Degli Esposti M."/>
            <person name="Johnson D.B."/>
            <person name="Quatrini R."/>
        </authorList>
    </citation>
    <scope>NUCLEOTIDE SEQUENCE [LARGE SCALE GENOMIC DNA]</scope>
    <source>
        <strain evidence="1 2">CF3</strain>
    </source>
</reference>
<dbReference type="EMBL" id="CP130946">
    <property type="protein sequence ID" value="XRP72467.1"/>
    <property type="molecule type" value="Genomic_DNA"/>
</dbReference>
<evidence type="ECO:0000313" key="1">
    <source>
        <dbReference type="EMBL" id="XRP72467.1"/>
    </source>
</evidence>
<gene>
    <name evidence="1" type="ORF">HF292_011780</name>
</gene>